<dbReference type="GO" id="GO:0009102">
    <property type="term" value="P:biotin biosynthetic process"/>
    <property type="evidence" value="ECO:0007669"/>
    <property type="project" value="TreeGrafter"/>
</dbReference>
<dbReference type="InterPro" id="IPR004839">
    <property type="entry name" value="Aminotransferase_I/II_large"/>
</dbReference>
<dbReference type="GO" id="GO:0030170">
    <property type="term" value="F:pyridoxal phosphate binding"/>
    <property type="evidence" value="ECO:0007669"/>
    <property type="project" value="InterPro"/>
</dbReference>
<dbReference type="STRING" id="1212491.LFA_1420"/>
<feature type="domain" description="Aminotransferase class I/classII large" evidence="4">
    <location>
        <begin position="33"/>
        <end position="370"/>
    </location>
</feature>
<dbReference type="Proteomes" id="UP000032430">
    <property type="component" value="Chromosome I"/>
</dbReference>
<dbReference type="GO" id="GO:0008710">
    <property type="term" value="F:8-amino-7-oxononanoate synthase activity"/>
    <property type="evidence" value="ECO:0007669"/>
    <property type="project" value="TreeGrafter"/>
</dbReference>
<dbReference type="InterPro" id="IPR015424">
    <property type="entry name" value="PyrdxlP-dep_Trfase"/>
</dbReference>
<accession>A0A098G5R8</accession>
<evidence type="ECO:0000259" key="4">
    <source>
        <dbReference type="Pfam" id="PF00155"/>
    </source>
</evidence>
<dbReference type="AlphaFoldDB" id="A0A098G5R8"/>
<dbReference type="OrthoDB" id="9807157at2"/>
<reference evidence="6" key="1">
    <citation type="submission" date="2014-09" db="EMBL/GenBank/DDBJ databases">
        <authorList>
            <person name="Gomez-Valero L."/>
        </authorList>
    </citation>
    <scope>NUCLEOTIDE SEQUENCE [LARGE SCALE GENOMIC DNA]</scope>
    <source>
        <strain evidence="6">ATCC700992</strain>
    </source>
</reference>
<dbReference type="EMBL" id="LN614827">
    <property type="protein sequence ID" value="CEG56840.1"/>
    <property type="molecule type" value="Genomic_DNA"/>
</dbReference>
<organism evidence="5 6">
    <name type="scientific">Legionella fallonii LLAP-10</name>
    <dbReference type="NCBI Taxonomy" id="1212491"/>
    <lineage>
        <taxon>Bacteria</taxon>
        <taxon>Pseudomonadati</taxon>
        <taxon>Pseudomonadota</taxon>
        <taxon>Gammaproteobacteria</taxon>
        <taxon>Legionellales</taxon>
        <taxon>Legionellaceae</taxon>
        <taxon>Legionella</taxon>
    </lineage>
</organism>
<proteinExistence type="predicted"/>
<keyword evidence="2" id="KW-0808">Transferase</keyword>
<comment type="cofactor">
    <cofactor evidence="1">
        <name>pyridoxal 5'-phosphate</name>
        <dbReference type="ChEBI" id="CHEBI:597326"/>
    </cofactor>
</comment>
<dbReference type="SUPFAM" id="SSF53383">
    <property type="entry name" value="PLP-dependent transferases"/>
    <property type="match status" value="1"/>
</dbReference>
<keyword evidence="6" id="KW-1185">Reference proteome</keyword>
<dbReference type="Pfam" id="PF00155">
    <property type="entry name" value="Aminotran_1_2"/>
    <property type="match status" value="1"/>
</dbReference>
<dbReference type="HOGENOM" id="CLU_015846_11_2_6"/>
<name>A0A098G5R8_9GAMM</name>
<evidence type="ECO:0000256" key="2">
    <source>
        <dbReference type="ARBA" id="ARBA00022679"/>
    </source>
</evidence>
<sequence>MTVLEKIREYTGQLRQQGLLRVRQLSEPTNSTLIHFDSNDYLSLTQDNDIAEAYRQGYSTYPSGSGASMLLSGYHPNHQAVERAFAELLEVDECILFSSGYAANLAITALLGSIKAHCVVDKSIHASVYDGLALSQVSYTRYQHNDMLDLAQKLNPVASGAVVLTEGIFSMSGQTAPLAAIAALCHSNKTTLLVDEAHSFGILGSKGRGAVYSHGLTQHDVPLRVIPLGKAFAAQGAIVAGQQEWIQALLQAGRSVIYSTAVSPALSYGLLKTLDVIVNADNRREKLNHLVVLFREKTTSSPLQWADSVTPIQQLQLGCPHLALHYAQELKKARFSCFAIRTPTVNIKATGLRVILNYNHQEEQIHHFFKTLHTIYERTH</sequence>
<dbReference type="PANTHER" id="PTHR13693:SF100">
    <property type="entry name" value="8-AMINO-7-OXONONANOATE SYNTHASE"/>
    <property type="match status" value="1"/>
</dbReference>
<dbReference type="PANTHER" id="PTHR13693">
    <property type="entry name" value="CLASS II AMINOTRANSFERASE/8-AMINO-7-OXONONANOATE SYNTHASE"/>
    <property type="match status" value="1"/>
</dbReference>
<evidence type="ECO:0000313" key="5">
    <source>
        <dbReference type="EMBL" id="CEG56840.1"/>
    </source>
</evidence>
<evidence type="ECO:0000256" key="3">
    <source>
        <dbReference type="ARBA" id="ARBA00022898"/>
    </source>
</evidence>
<dbReference type="InterPro" id="IPR015421">
    <property type="entry name" value="PyrdxlP-dep_Trfase_major"/>
</dbReference>
<dbReference type="KEGG" id="lfa:LFA_1420"/>
<evidence type="ECO:0000256" key="1">
    <source>
        <dbReference type="ARBA" id="ARBA00001933"/>
    </source>
</evidence>
<evidence type="ECO:0000313" key="6">
    <source>
        <dbReference type="Proteomes" id="UP000032430"/>
    </source>
</evidence>
<dbReference type="InterPro" id="IPR015422">
    <property type="entry name" value="PyrdxlP-dep_Trfase_small"/>
</dbReference>
<gene>
    <name evidence="5" type="ORF">LFA_1420</name>
</gene>
<dbReference type="Gene3D" id="3.40.640.10">
    <property type="entry name" value="Type I PLP-dependent aspartate aminotransferase-like (Major domain)"/>
    <property type="match status" value="1"/>
</dbReference>
<keyword evidence="3" id="KW-0663">Pyridoxal phosphate</keyword>
<dbReference type="RefSeq" id="WP_045095446.1">
    <property type="nucleotide sequence ID" value="NZ_LN614827.1"/>
</dbReference>
<protein>
    <recommendedName>
        <fullName evidence="4">Aminotransferase class I/classII large domain-containing protein</fullName>
    </recommendedName>
</protein>
<dbReference type="Gene3D" id="3.90.1150.10">
    <property type="entry name" value="Aspartate Aminotransferase, domain 1"/>
    <property type="match status" value="1"/>
</dbReference>
<dbReference type="InterPro" id="IPR050087">
    <property type="entry name" value="AON_synthase_class-II"/>
</dbReference>